<dbReference type="EMBL" id="KZ821731">
    <property type="protein sequence ID" value="PYH78229.1"/>
    <property type="molecule type" value="Genomic_DNA"/>
</dbReference>
<protein>
    <submittedName>
        <fullName evidence="1">Uncharacterized protein</fullName>
    </submittedName>
</protein>
<dbReference type="RefSeq" id="XP_025488429.1">
    <property type="nucleotide sequence ID" value="XM_025640191.1"/>
</dbReference>
<proteinExistence type="predicted"/>
<dbReference type="AlphaFoldDB" id="A0A319C334"/>
<evidence type="ECO:0000313" key="1">
    <source>
        <dbReference type="EMBL" id="PYH78229.1"/>
    </source>
</evidence>
<gene>
    <name evidence="1" type="ORF">BO82DRAFT_422031</name>
</gene>
<evidence type="ECO:0000313" key="2">
    <source>
        <dbReference type="Proteomes" id="UP000248340"/>
    </source>
</evidence>
<reference evidence="1 2" key="1">
    <citation type="submission" date="2016-12" db="EMBL/GenBank/DDBJ databases">
        <title>The genomes of Aspergillus section Nigri reveals drivers in fungal speciation.</title>
        <authorList>
            <consortium name="DOE Joint Genome Institute"/>
            <person name="Vesth T.C."/>
            <person name="Nybo J."/>
            <person name="Theobald S."/>
            <person name="Brandl J."/>
            <person name="Frisvad J.C."/>
            <person name="Nielsen K.F."/>
            <person name="Lyhne E.K."/>
            <person name="Kogle M.E."/>
            <person name="Kuo A."/>
            <person name="Riley R."/>
            <person name="Clum A."/>
            <person name="Nolan M."/>
            <person name="Lipzen A."/>
            <person name="Salamov A."/>
            <person name="Henrissat B."/>
            <person name="Wiebenga A."/>
            <person name="De Vries R.P."/>
            <person name="Grigoriev I.V."/>
            <person name="Mortensen U.H."/>
            <person name="Andersen M.R."/>
            <person name="Baker S.E."/>
        </authorList>
    </citation>
    <scope>NUCLEOTIDE SEQUENCE [LARGE SCALE GENOMIC DNA]</scope>
    <source>
        <strain evidence="1 2">CBS 121591</strain>
    </source>
</reference>
<keyword evidence="2" id="KW-1185">Reference proteome</keyword>
<dbReference type="VEuPathDB" id="FungiDB:BO82DRAFT_422031"/>
<organism evidence="1 2">
    <name type="scientific">Aspergillus uvarum CBS 121591</name>
    <dbReference type="NCBI Taxonomy" id="1448315"/>
    <lineage>
        <taxon>Eukaryota</taxon>
        <taxon>Fungi</taxon>
        <taxon>Dikarya</taxon>
        <taxon>Ascomycota</taxon>
        <taxon>Pezizomycotina</taxon>
        <taxon>Eurotiomycetes</taxon>
        <taxon>Eurotiomycetidae</taxon>
        <taxon>Eurotiales</taxon>
        <taxon>Aspergillaceae</taxon>
        <taxon>Aspergillus</taxon>
        <taxon>Aspergillus subgen. Circumdati</taxon>
    </lineage>
</organism>
<name>A0A319C334_9EURO</name>
<dbReference type="OrthoDB" id="4467879at2759"/>
<dbReference type="Proteomes" id="UP000248340">
    <property type="component" value="Unassembled WGS sequence"/>
</dbReference>
<sequence>MLDALSRLLEHIHLAPHERQVKEYLETATKGSIQKDLQKVLKPLNHPSSSATYHPACIEDADHQRRTHPHPFTTAPPILRTADWTKQSLEAHISSCHPSSALSDEVIDLLWRCFHYYASHPFPKEATGEVIDSDAFDRAVALLAHGGTSLLGTQDDGGYYWRNHDDTQYIRRANLARMLRSIGHPETVSLPPAEHQKDTPSVLSDVVDVLATTQPYSINQAPSLERLGTTARELLTEEPATPTRWRLRVSPTRKWDRTRYFGCFAPSDPADEHLDTCLIHGMMQEDRDSDADELAGIVLDTLVG</sequence>
<accession>A0A319C334</accession>
<dbReference type="GeneID" id="37142933"/>